<dbReference type="AlphaFoldDB" id="K1SW70"/>
<sequence length="185" mass="20802">KPPKPKKEKPKKEKQEEPAEEKPKKPNIFKTFYENQGMDGVIKLVKDSADAVGLMMRSVKKHFIIEELYLWIVVSSNSDAAQTALQYGEICEDVFPALGFICSNLKVKKYDASIEPDFIGTFSSAQFKTAFSLRPFFLVGAGIRLVFRLLFKVVLKLLRQKPKKAVVTEGDNKTETQNIQGGASK</sequence>
<dbReference type="EMBL" id="AJWZ01006511">
    <property type="protein sequence ID" value="EKC59564.1"/>
    <property type="molecule type" value="Genomic_DNA"/>
</dbReference>
<name>K1SW70_9ZZZZ</name>
<reference evidence="2" key="1">
    <citation type="journal article" date="2013" name="Environ. Microbiol.">
        <title>Microbiota from the distal guts of lean and obese adolescents exhibit partial functional redundancy besides clear differences in community structure.</title>
        <authorList>
            <person name="Ferrer M."/>
            <person name="Ruiz A."/>
            <person name="Lanza F."/>
            <person name="Haange S.B."/>
            <person name="Oberbach A."/>
            <person name="Till H."/>
            <person name="Bargiela R."/>
            <person name="Campoy C."/>
            <person name="Segura M.T."/>
            <person name="Richter M."/>
            <person name="von Bergen M."/>
            <person name="Seifert J."/>
            <person name="Suarez A."/>
        </authorList>
    </citation>
    <scope>NUCLEOTIDE SEQUENCE</scope>
</reference>
<feature type="non-terminal residue" evidence="2">
    <location>
        <position position="1"/>
    </location>
</feature>
<organism evidence="2">
    <name type="scientific">human gut metagenome</name>
    <dbReference type="NCBI Taxonomy" id="408170"/>
    <lineage>
        <taxon>unclassified sequences</taxon>
        <taxon>metagenomes</taxon>
        <taxon>organismal metagenomes</taxon>
    </lineage>
</organism>
<gene>
    <name evidence="2" type="ORF">OBE_09436</name>
</gene>
<feature type="compositionally biased region" description="Basic and acidic residues" evidence="1">
    <location>
        <begin position="10"/>
        <end position="24"/>
    </location>
</feature>
<evidence type="ECO:0000256" key="1">
    <source>
        <dbReference type="SAM" id="MobiDB-lite"/>
    </source>
</evidence>
<accession>K1SW70</accession>
<comment type="caution">
    <text evidence="2">The sequence shown here is derived from an EMBL/GenBank/DDBJ whole genome shotgun (WGS) entry which is preliminary data.</text>
</comment>
<evidence type="ECO:0000313" key="2">
    <source>
        <dbReference type="EMBL" id="EKC59564.1"/>
    </source>
</evidence>
<evidence type="ECO:0008006" key="3">
    <source>
        <dbReference type="Google" id="ProtNLM"/>
    </source>
</evidence>
<protein>
    <recommendedName>
        <fullName evidence="3">DUF2953 domain-containing protein</fullName>
    </recommendedName>
</protein>
<proteinExistence type="predicted"/>
<feature type="region of interest" description="Disordered" evidence="1">
    <location>
        <begin position="1"/>
        <end position="26"/>
    </location>
</feature>